<proteinExistence type="predicted"/>
<reference evidence="2" key="1">
    <citation type="submission" date="2016-10" db="EMBL/GenBank/DDBJ databases">
        <authorList>
            <person name="Varghese N."/>
        </authorList>
    </citation>
    <scope>NUCLEOTIDE SEQUENCE [LARGE SCALE GENOMIC DNA]</scope>
    <source>
        <strain evidence="2">DSM 44719</strain>
    </source>
</reference>
<gene>
    <name evidence="1" type="ORF">SAMN04490220_0482</name>
</gene>
<sequence>MPLPYRSTATEHSDSHTASEIAATAAGLGFTLNCADGASAAQHLSGLRSAQDAITAWLNGDQDR</sequence>
<accession>A0A1H4ISX1</accession>
<name>A0A1H4ISX1_RHOJO</name>
<evidence type="ECO:0000313" key="2">
    <source>
        <dbReference type="Proteomes" id="UP000183407"/>
    </source>
</evidence>
<protein>
    <submittedName>
        <fullName evidence="1">Uncharacterized protein</fullName>
    </submittedName>
</protein>
<dbReference type="EMBL" id="FNTL01000002">
    <property type="protein sequence ID" value="SEB37170.1"/>
    <property type="molecule type" value="Genomic_DNA"/>
</dbReference>
<dbReference type="AlphaFoldDB" id="A0A1H4ISX1"/>
<dbReference type="Proteomes" id="UP000183407">
    <property type="component" value="Unassembled WGS sequence"/>
</dbReference>
<evidence type="ECO:0000313" key="1">
    <source>
        <dbReference type="EMBL" id="SEB37170.1"/>
    </source>
</evidence>
<organism evidence="1 2">
    <name type="scientific">Rhodococcus jostii</name>
    <dbReference type="NCBI Taxonomy" id="132919"/>
    <lineage>
        <taxon>Bacteria</taxon>
        <taxon>Bacillati</taxon>
        <taxon>Actinomycetota</taxon>
        <taxon>Actinomycetes</taxon>
        <taxon>Mycobacteriales</taxon>
        <taxon>Nocardiaceae</taxon>
        <taxon>Rhodococcus</taxon>
    </lineage>
</organism>